<keyword evidence="1" id="KW-0732">Signal</keyword>
<proteinExistence type="predicted"/>
<dbReference type="AlphaFoldDB" id="A0A5M3N6X3"/>
<dbReference type="OrthoDB" id="3360032at2759"/>
<feature type="chain" id="PRO_5024354037" evidence="1">
    <location>
        <begin position="20"/>
        <end position="227"/>
    </location>
</feature>
<dbReference type="KEGG" id="cput:CONPUDRAFT_161771"/>
<gene>
    <name evidence="2" type="ORF">CONPUDRAFT_161771</name>
</gene>
<name>A0A5M3N6X3_CONPW</name>
<dbReference type="GeneID" id="19204578"/>
<evidence type="ECO:0000256" key="1">
    <source>
        <dbReference type="SAM" id="SignalP"/>
    </source>
</evidence>
<keyword evidence="3" id="KW-1185">Reference proteome</keyword>
<evidence type="ECO:0000313" key="2">
    <source>
        <dbReference type="EMBL" id="EIW87173.1"/>
    </source>
</evidence>
<dbReference type="EMBL" id="JH711573">
    <property type="protein sequence ID" value="EIW87173.1"/>
    <property type="molecule type" value="Genomic_DNA"/>
</dbReference>
<dbReference type="OMA" id="LPWINAY"/>
<evidence type="ECO:0000313" key="3">
    <source>
        <dbReference type="Proteomes" id="UP000053558"/>
    </source>
</evidence>
<sequence length="227" mass="25081">MFSLFLVFSLLLSCNPVLANTEIVNFGVVEDHLPLTIPASETWPVLRPNNSETRWEIRPAELGTHLQSICEPLHEGCPHESWFALDLDAPPWERYDKFTFRISYAAFNPADFQINIHTLPETTTSPRRKYARVRAVDTGVLTPKPGYLSTTDAAIPDSDLIPIIIVLEPLLLDAVPASLAPVVGFLAFLIACGIGATSIAWPHLSALATQAHCELSDGVQQEDKKRQ</sequence>
<feature type="signal peptide" evidence="1">
    <location>
        <begin position="1"/>
        <end position="19"/>
    </location>
</feature>
<protein>
    <submittedName>
        <fullName evidence="2">Uncharacterized protein</fullName>
    </submittedName>
</protein>
<organism evidence="2 3">
    <name type="scientific">Coniophora puteana (strain RWD-64-598)</name>
    <name type="common">Brown rot fungus</name>
    <dbReference type="NCBI Taxonomy" id="741705"/>
    <lineage>
        <taxon>Eukaryota</taxon>
        <taxon>Fungi</taxon>
        <taxon>Dikarya</taxon>
        <taxon>Basidiomycota</taxon>
        <taxon>Agaricomycotina</taxon>
        <taxon>Agaricomycetes</taxon>
        <taxon>Agaricomycetidae</taxon>
        <taxon>Boletales</taxon>
        <taxon>Coniophorineae</taxon>
        <taxon>Coniophoraceae</taxon>
        <taxon>Coniophora</taxon>
    </lineage>
</organism>
<reference evidence="3" key="1">
    <citation type="journal article" date="2012" name="Science">
        <title>The Paleozoic origin of enzymatic lignin decomposition reconstructed from 31 fungal genomes.</title>
        <authorList>
            <person name="Floudas D."/>
            <person name="Binder M."/>
            <person name="Riley R."/>
            <person name="Barry K."/>
            <person name="Blanchette R.A."/>
            <person name="Henrissat B."/>
            <person name="Martinez A.T."/>
            <person name="Otillar R."/>
            <person name="Spatafora J.W."/>
            <person name="Yadav J.S."/>
            <person name="Aerts A."/>
            <person name="Benoit I."/>
            <person name="Boyd A."/>
            <person name="Carlson A."/>
            <person name="Copeland A."/>
            <person name="Coutinho P.M."/>
            <person name="de Vries R.P."/>
            <person name="Ferreira P."/>
            <person name="Findley K."/>
            <person name="Foster B."/>
            <person name="Gaskell J."/>
            <person name="Glotzer D."/>
            <person name="Gorecki P."/>
            <person name="Heitman J."/>
            <person name="Hesse C."/>
            <person name="Hori C."/>
            <person name="Igarashi K."/>
            <person name="Jurgens J.A."/>
            <person name="Kallen N."/>
            <person name="Kersten P."/>
            <person name="Kohler A."/>
            <person name="Kuees U."/>
            <person name="Kumar T.K.A."/>
            <person name="Kuo A."/>
            <person name="LaButti K."/>
            <person name="Larrondo L.F."/>
            <person name="Lindquist E."/>
            <person name="Ling A."/>
            <person name="Lombard V."/>
            <person name="Lucas S."/>
            <person name="Lundell T."/>
            <person name="Martin R."/>
            <person name="McLaughlin D.J."/>
            <person name="Morgenstern I."/>
            <person name="Morin E."/>
            <person name="Murat C."/>
            <person name="Nagy L.G."/>
            <person name="Nolan M."/>
            <person name="Ohm R.A."/>
            <person name="Patyshakuliyeva A."/>
            <person name="Rokas A."/>
            <person name="Ruiz-Duenas F.J."/>
            <person name="Sabat G."/>
            <person name="Salamov A."/>
            <person name="Samejima M."/>
            <person name="Schmutz J."/>
            <person name="Slot J.C."/>
            <person name="St John F."/>
            <person name="Stenlid J."/>
            <person name="Sun H."/>
            <person name="Sun S."/>
            <person name="Syed K."/>
            <person name="Tsang A."/>
            <person name="Wiebenga A."/>
            <person name="Young D."/>
            <person name="Pisabarro A."/>
            <person name="Eastwood D.C."/>
            <person name="Martin F."/>
            <person name="Cullen D."/>
            <person name="Grigoriev I.V."/>
            <person name="Hibbett D.S."/>
        </authorList>
    </citation>
    <scope>NUCLEOTIDE SEQUENCE [LARGE SCALE GENOMIC DNA]</scope>
    <source>
        <strain evidence="3">RWD-64-598 SS2</strain>
    </source>
</reference>
<accession>A0A5M3N6X3</accession>
<dbReference type="Proteomes" id="UP000053558">
    <property type="component" value="Unassembled WGS sequence"/>
</dbReference>
<comment type="caution">
    <text evidence="2">The sequence shown here is derived from an EMBL/GenBank/DDBJ whole genome shotgun (WGS) entry which is preliminary data.</text>
</comment>
<dbReference type="RefSeq" id="XP_007763751.1">
    <property type="nucleotide sequence ID" value="XM_007765561.1"/>
</dbReference>